<dbReference type="GeneID" id="105228631"/>
<comment type="function">
    <text evidence="8">Gustatory receptor which mediates acceptance or avoidance behavior, depending on its substrates.</text>
</comment>
<keyword evidence="3 8" id="KW-0812">Transmembrane</keyword>
<accession>A0ABM3JNM5</accession>
<organism evidence="9 10">
    <name type="scientific">Bactrocera dorsalis</name>
    <name type="common">Oriental fruit fly</name>
    <name type="synonym">Dacus dorsalis</name>
    <dbReference type="NCBI Taxonomy" id="27457"/>
    <lineage>
        <taxon>Eukaryota</taxon>
        <taxon>Metazoa</taxon>
        <taxon>Ecdysozoa</taxon>
        <taxon>Arthropoda</taxon>
        <taxon>Hexapoda</taxon>
        <taxon>Insecta</taxon>
        <taxon>Pterygota</taxon>
        <taxon>Neoptera</taxon>
        <taxon>Endopterygota</taxon>
        <taxon>Diptera</taxon>
        <taxon>Brachycera</taxon>
        <taxon>Muscomorpha</taxon>
        <taxon>Tephritoidea</taxon>
        <taxon>Tephritidae</taxon>
        <taxon>Bactrocera</taxon>
        <taxon>Bactrocera</taxon>
    </lineage>
</organism>
<dbReference type="RefSeq" id="XP_049310825.1">
    <property type="nucleotide sequence ID" value="XM_049454868.1"/>
</dbReference>
<feature type="transmembrane region" description="Helical" evidence="8">
    <location>
        <begin position="263"/>
        <end position="285"/>
    </location>
</feature>
<evidence type="ECO:0000256" key="8">
    <source>
        <dbReference type="RuleBase" id="RU363108"/>
    </source>
</evidence>
<gene>
    <name evidence="10" type="primary">LOC105228631</name>
</gene>
<feature type="transmembrane region" description="Helical" evidence="8">
    <location>
        <begin position="297"/>
        <end position="319"/>
    </location>
</feature>
<evidence type="ECO:0000256" key="4">
    <source>
        <dbReference type="ARBA" id="ARBA00022989"/>
    </source>
</evidence>
<name>A0ABM3JNM5_BACDO</name>
<keyword evidence="2 8" id="KW-1003">Cell membrane</keyword>
<comment type="similarity">
    <text evidence="8">Belongs to the insect chemoreceptor superfamily. Gustatory receptor (GR) family.</text>
</comment>
<reference evidence="10" key="1">
    <citation type="submission" date="2025-08" db="UniProtKB">
        <authorList>
            <consortium name="RefSeq"/>
        </authorList>
    </citation>
    <scope>IDENTIFICATION</scope>
    <source>
        <tissue evidence="10">Adult</tissue>
    </source>
</reference>
<evidence type="ECO:0000256" key="3">
    <source>
        <dbReference type="ARBA" id="ARBA00022692"/>
    </source>
</evidence>
<keyword evidence="5 8" id="KW-0472">Membrane</keyword>
<keyword evidence="4 8" id="KW-1133">Transmembrane helix</keyword>
<feature type="transmembrane region" description="Helical" evidence="8">
    <location>
        <begin position="60"/>
        <end position="78"/>
    </location>
</feature>
<protein>
    <recommendedName>
        <fullName evidence="8">Gustatory receptor</fullName>
    </recommendedName>
</protein>
<evidence type="ECO:0000256" key="6">
    <source>
        <dbReference type="ARBA" id="ARBA00023170"/>
    </source>
</evidence>
<feature type="transmembrane region" description="Helical" evidence="8">
    <location>
        <begin position="151"/>
        <end position="173"/>
    </location>
</feature>
<keyword evidence="6 8" id="KW-0675">Receptor</keyword>
<keyword evidence="9" id="KW-1185">Reference proteome</keyword>
<proteinExistence type="inferred from homology"/>
<dbReference type="Pfam" id="PF08395">
    <property type="entry name" value="7tm_7"/>
    <property type="match status" value="1"/>
</dbReference>
<feature type="transmembrane region" description="Helical" evidence="8">
    <location>
        <begin position="179"/>
        <end position="199"/>
    </location>
</feature>
<evidence type="ECO:0000313" key="9">
    <source>
        <dbReference type="Proteomes" id="UP001652620"/>
    </source>
</evidence>
<dbReference type="Proteomes" id="UP001652620">
    <property type="component" value="Chromosome 4"/>
</dbReference>
<comment type="subcellular location">
    <subcellularLocation>
        <location evidence="1 8">Cell membrane</location>
        <topology evidence="1 8">Multi-pass membrane protein</topology>
    </subcellularLocation>
</comment>
<dbReference type="InterPro" id="IPR013604">
    <property type="entry name" value="7TM_chemorcpt"/>
</dbReference>
<keyword evidence="7 8" id="KW-0807">Transducer</keyword>
<evidence type="ECO:0000256" key="7">
    <source>
        <dbReference type="ARBA" id="ARBA00023224"/>
    </source>
</evidence>
<sequence length="408" mass="46898">MEECLRFWLRGCAVFGIYVIPIKEHYTAPHWQRLSRKKGGRQLAWTEEKTMRLTNLLQRLYLATLAVTVCVLYLHGLYAREIEHGFVLTWLVATLVYTSQVLTHLSIFMAALWKREQHESFLQLLQQIEVSLKLRLKCNTRQSALLHSLRLLLFSLILLSVVGICVFTVVSVWLNDIGYYWHAAWTIVTLRVRILQLLIYARILRHYLDCVCVKLRQVVACRTSPGSQLLDINYERFESLEFLLAIKENYTLIFKAVQLFNDFAGWSLFGIISSYMLDFTCHVYWSLLGLDGYGSPYTYLVGMPAALPFSVIVCHLCYVCGNCKQLGAIITDLVSKLTTVRSTPALKRYSCVVYQFSTQLELQRIEVTAQHFFVLDLRLIMSISTAIATNLVIMIQFLKSENSESSGA</sequence>
<evidence type="ECO:0000313" key="10">
    <source>
        <dbReference type="RefSeq" id="XP_049310825.1"/>
    </source>
</evidence>
<dbReference type="PANTHER" id="PTHR21143:SF104">
    <property type="entry name" value="GUSTATORY RECEPTOR 8A-RELATED"/>
    <property type="match status" value="1"/>
</dbReference>
<dbReference type="PANTHER" id="PTHR21143">
    <property type="entry name" value="INVERTEBRATE GUSTATORY RECEPTOR"/>
    <property type="match status" value="1"/>
</dbReference>
<evidence type="ECO:0000256" key="1">
    <source>
        <dbReference type="ARBA" id="ARBA00004651"/>
    </source>
</evidence>
<evidence type="ECO:0000256" key="2">
    <source>
        <dbReference type="ARBA" id="ARBA00022475"/>
    </source>
</evidence>
<evidence type="ECO:0000256" key="5">
    <source>
        <dbReference type="ARBA" id="ARBA00023136"/>
    </source>
</evidence>
<feature type="transmembrane region" description="Helical" evidence="8">
    <location>
        <begin position="90"/>
        <end position="113"/>
    </location>
</feature>
<feature type="transmembrane region" description="Helical" evidence="8">
    <location>
        <begin position="379"/>
        <end position="398"/>
    </location>
</feature>